<dbReference type="OrthoDB" id="7544904at2"/>
<dbReference type="Pfam" id="PF08950">
    <property type="entry name" value="DUF1861"/>
    <property type="match status" value="1"/>
</dbReference>
<evidence type="ECO:0000313" key="1">
    <source>
        <dbReference type="EMBL" id="AJR09470.1"/>
    </source>
</evidence>
<dbReference type="InterPro" id="IPR015045">
    <property type="entry name" value="MPT-1-like_LmxM"/>
</dbReference>
<dbReference type="PANTHER" id="PTHR37036">
    <property type="match status" value="1"/>
</dbReference>
<dbReference type="AlphaFoldDB" id="A0A0C5X2A1"/>
<dbReference type="PATRIC" id="fig|658445.3.peg.4861"/>
<name>A0A0C5X2A1_9GAMM</name>
<evidence type="ECO:0000313" key="2">
    <source>
        <dbReference type="Proteomes" id="UP000032303"/>
    </source>
</evidence>
<gene>
    <name evidence="1" type="ORF">H744_2c2817</name>
</gene>
<dbReference type="PANTHER" id="PTHR37036:SF2">
    <property type="entry name" value="DUF1861 FAMILY PROTEIN"/>
    <property type="match status" value="1"/>
</dbReference>
<dbReference type="Proteomes" id="UP000032303">
    <property type="component" value="Chromosome 2"/>
</dbReference>
<keyword evidence="2" id="KW-1185">Reference proteome</keyword>
<organism evidence="1 2">
    <name type="scientific">Photobacterium gaetbulicola Gung47</name>
    <dbReference type="NCBI Taxonomy" id="658445"/>
    <lineage>
        <taxon>Bacteria</taxon>
        <taxon>Pseudomonadati</taxon>
        <taxon>Pseudomonadota</taxon>
        <taxon>Gammaproteobacteria</taxon>
        <taxon>Vibrionales</taxon>
        <taxon>Vibrionaceae</taxon>
        <taxon>Photobacterium</taxon>
    </lineage>
</organism>
<proteinExistence type="predicted"/>
<sequence length="314" mass="34936">MTHTKQLTASKISVSERYAEFVENKPHSAKTEKLLFSGVGSKDVYNISAPFVFDGHTLIAGRIEDRDSEHSIAGFFHKVDGHWVLLEGAPTFVLQDPFVTFIDQELVFGGVEIAPHPENPQALTWKTVFYRGTALDNLTRFAEGPEGMKDIRLCEIEPNRIAVFTRPQGEVGGRGTIGYTEIDQLSNLTPTTINQAKLLTEQFEEHDWGGANEAHHLGNGIIGVLSHVAMFDDKGDRHYYPSVFTYNSKNHTYSDLKIIAERDLFTPGAAKRPDLIDVVFSGGLYGDLTDSKLKLFAGISDAEAHWLEINNPFL</sequence>
<dbReference type="KEGG" id="pgb:H744_2c2817"/>
<dbReference type="EMBL" id="CP005974">
    <property type="protein sequence ID" value="AJR09470.1"/>
    <property type="molecule type" value="Genomic_DNA"/>
</dbReference>
<reference evidence="1 2" key="1">
    <citation type="submission" date="2013-05" db="EMBL/GenBank/DDBJ databases">
        <title>Complete genome sequence of the lipase-producing bacterium Photobacterium gaetbulicola Gung47.</title>
        <authorList>
            <person name="Kim Y.-O."/>
        </authorList>
    </citation>
    <scope>NUCLEOTIDE SEQUENCE [LARGE SCALE GENOMIC DNA]</scope>
    <source>
        <strain evidence="1 2">Gung47</strain>
    </source>
</reference>
<dbReference type="InterPro" id="IPR023296">
    <property type="entry name" value="Glyco_hydro_beta-prop_sf"/>
</dbReference>
<dbReference type="STRING" id="658445.H744_2c2817"/>
<protein>
    <recommendedName>
        <fullName evidence="3">DUF1861 family protein</fullName>
    </recommendedName>
</protein>
<dbReference type="HOGENOM" id="CLU_075484_0_0_6"/>
<evidence type="ECO:0008006" key="3">
    <source>
        <dbReference type="Google" id="ProtNLM"/>
    </source>
</evidence>
<dbReference type="Gene3D" id="2.115.10.20">
    <property type="entry name" value="Glycosyl hydrolase domain, family 43"/>
    <property type="match status" value="1"/>
</dbReference>
<dbReference type="SUPFAM" id="SSF75005">
    <property type="entry name" value="Arabinanase/levansucrase/invertase"/>
    <property type="match status" value="1"/>
</dbReference>
<accession>A0A0C5X2A1</accession>